<evidence type="ECO:0000313" key="3">
    <source>
        <dbReference type="Proteomes" id="UP000199398"/>
    </source>
</evidence>
<accession>A0A1I4RS96</accession>
<organism evidence="2 3">
    <name type="scientific">Saccharopolyspora antimicrobica</name>
    <dbReference type="NCBI Taxonomy" id="455193"/>
    <lineage>
        <taxon>Bacteria</taxon>
        <taxon>Bacillati</taxon>
        <taxon>Actinomycetota</taxon>
        <taxon>Actinomycetes</taxon>
        <taxon>Pseudonocardiales</taxon>
        <taxon>Pseudonocardiaceae</taxon>
        <taxon>Saccharopolyspora</taxon>
    </lineage>
</organism>
<evidence type="ECO:0000313" key="1">
    <source>
        <dbReference type="EMBL" id="RKT87896.1"/>
    </source>
</evidence>
<evidence type="ECO:0000313" key="4">
    <source>
        <dbReference type="Proteomes" id="UP000270697"/>
    </source>
</evidence>
<dbReference type="EMBL" id="RBXX01000002">
    <property type="protein sequence ID" value="RKT87896.1"/>
    <property type="molecule type" value="Genomic_DNA"/>
</dbReference>
<dbReference type="EMBL" id="FOUP01000001">
    <property type="protein sequence ID" value="SFM55142.1"/>
    <property type="molecule type" value="Genomic_DNA"/>
</dbReference>
<protein>
    <submittedName>
        <fullName evidence="2">Uncharacterized protein</fullName>
    </submittedName>
</protein>
<dbReference type="STRING" id="455193.SAMN05421805_101673"/>
<evidence type="ECO:0000313" key="2">
    <source>
        <dbReference type="EMBL" id="SFM55142.1"/>
    </source>
</evidence>
<sequence>MVAAGLREVPESRGSRFAALEVQRRADRGLSADDYDAMPSIGIGNHVQKCRPASARLTSARLTIGVD</sequence>
<dbReference type="Proteomes" id="UP000199398">
    <property type="component" value="Unassembled WGS sequence"/>
</dbReference>
<proteinExistence type="predicted"/>
<dbReference type="AlphaFoldDB" id="A0A1I4RS96"/>
<reference evidence="2 3" key="1">
    <citation type="submission" date="2016-10" db="EMBL/GenBank/DDBJ databases">
        <authorList>
            <person name="de Groot N.N."/>
        </authorList>
    </citation>
    <scope>NUCLEOTIDE SEQUENCE [LARGE SCALE GENOMIC DNA]</scope>
    <source>
        <strain evidence="2 3">CPCC 201259</strain>
    </source>
</reference>
<name>A0A1I4RS96_9PSEU</name>
<reference evidence="1 4" key="2">
    <citation type="submission" date="2018-10" db="EMBL/GenBank/DDBJ databases">
        <title>Sequencing the genomes of 1000 actinobacteria strains.</title>
        <authorList>
            <person name="Klenk H.-P."/>
        </authorList>
    </citation>
    <scope>NUCLEOTIDE SEQUENCE [LARGE SCALE GENOMIC DNA]</scope>
    <source>
        <strain evidence="1 4">DSM 45119</strain>
    </source>
</reference>
<keyword evidence="4" id="KW-1185">Reference proteome</keyword>
<dbReference type="Proteomes" id="UP000270697">
    <property type="component" value="Unassembled WGS sequence"/>
</dbReference>
<gene>
    <name evidence="1" type="ORF">ATL45_6318</name>
    <name evidence="2" type="ORF">SAMN05421805_101673</name>
</gene>